<feature type="non-terminal residue" evidence="1">
    <location>
        <position position="20"/>
    </location>
</feature>
<gene>
    <name evidence="1" type="ORF">LCGC14_2150290</name>
</gene>
<proteinExistence type="predicted"/>
<dbReference type="AlphaFoldDB" id="A0A0F9G8R3"/>
<organism evidence="1">
    <name type="scientific">marine sediment metagenome</name>
    <dbReference type="NCBI Taxonomy" id="412755"/>
    <lineage>
        <taxon>unclassified sequences</taxon>
        <taxon>metagenomes</taxon>
        <taxon>ecological metagenomes</taxon>
    </lineage>
</organism>
<name>A0A0F9G8R3_9ZZZZ</name>
<dbReference type="EMBL" id="LAZR01027381">
    <property type="protein sequence ID" value="KKL65900.1"/>
    <property type="molecule type" value="Genomic_DNA"/>
</dbReference>
<comment type="caution">
    <text evidence="1">The sequence shown here is derived from an EMBL/GenBank/DDBJ whole genome shotgun (WGS) entry which is preliminary data.</text>
</comment>
<protein>
    <submittedName>
        <fullName evidence="1">Uncharacterized protein</fullName>
    </submittedName>
</protein>
<accession>A0A0F9G8R3</accession>
<sequence>MKNEIAQDISDTLELMLSYI</sequence>
<reference evidence="1" key="1">
    <citation type="journal article" date="2015" name="Nature">
        <title>Complex archaea that bridge the gap between prokaryotes and eukaryotes.</title>
        <authorList>
            <person name="Spang A."/>
            <person name="Saw J.H."/>
            <person name="Jorgensen S.L."/>
            <person name="Zaremba-Niedzwiedzka K."/>
            <person name="Martijn J."/>
            <person name="Lind A.E."/>
            <person name="van Eijk R."/>
            <person name="Schleper C."/>
            <person name="Guy L."/>
            <person name="Ettema T.J."/>
        </authorList>
    </citation>
    <scope>NUCLEOTIDE SEQUENCE</scope>
</reference>
<evidence type="ECO:0000313" key="1">
    <source>
        <dbReference type="EMBL" id="KKL65900.1"/>
    </source>
</evidence>